<evidence type="ECO:0000256" key="2">
    <source>
        <dbReference type="ARBA" id="ARBA00022801"/>
    </source>
</evidence>
<dbReference type="InterPro" id="IPR039356">
    <property type="entry name" value="YfbR/HDDC2"/>
</dbReference>
<organism evidence="4 5">
    <name type="scientific">Alteromonas genovensis</name>
    <dbReference type="NCBI Taxonomy" id="471225"/>
    <lineage>
        <taxon>Bacteria</taxon>
        <taxon>Pseudomonadati</taxon>
        <taxon>Pseudomonadota</taxon>
        <taxon>Gammaproteobacteria</taxon>
        <taxon>Alteromonadales</taxon>
        <taxon>Alteromonadaceae</taxon>
        <taxon>Alteromonas/Salinimonas group</taxon>
        <taxon>Alteromonas</taxon>
    </lineage>
</organism>
<sequence>MTPVDSFADFICELDKLKAVKRKITLPADSDREENSAEHSWHVALMASMLSQYAAKPINIQRVIQMILIHDVVEIDAGDMFAFNTQQDHAAQAEKEITAAKRIFGLLPSPLNETMLKLWLEFEDAATPDAEFAKAMDRVLPVFQNMKNQGGSWATHKITRQQIEKRNAHLKICAPALWDYVSRQLDNAVANKWLLD</sequence>
<dbReference type="InterPro" id="IPR006674">
    <property type="entry name" value="HD_domain"/>
</dbReference>
<proteinExistence type="predicted"/>
<comment type="caution">
    <text evidence="4">The sequence shown here is derived from an EMBL/GenBank/DDBJ whole genome shotgun (WGS) entry which is preliminary data.</text>
</comment>
<evidence type="ECO:0000259" key="3">
    <source>
        <dbReference type="Pfam" id="PF13023"/>
    </source>
</evidence>
<dbReference type="PANTHER" id="PTHR11845:SF13">
    <property type="entry name" value="5'-DEOXYNUCLEOTIDASE HDDC2"/>
    <property type="match status" value="1"/>
</dbReference>
<dbReference type="SUPFAM" id="SSF109604">
    <property type="entry name" value="HD-domain/PDEase-like"/>
    <property type="match status" value="1"/>
</dbReference>
<dbReference type="EMBL" id="JAAAWO010000014">
    <property type="protein sequence ID" value="NDW16937.1"/>
    <property type="molecule type" value="Genomic_DNA"/>
</dbReference>
<dbReference type="GO" id="GO:0046872">
    <property type="term" value="F:metal ion binding"/>
    <property type="evidence" value="ECO:0007669"/>
    <property type="project" value="UniProtKB-KW"/>
</dbReference>
<accession>A0A6N9THZ2</accession>
<dbReference type="RefSeq" id="WP_163107498.1">
    <property type="nucleotide sequence ID" value="NZ_JAAAWO010000014.1"/>
</dbReference>
<evidence type="ECO:0000256" key="1">
    <source>
        <dbReference type="ARBA" id="ARBA00022723"/>
    </source>
</evidence>
<dbReference type="Gene3D" id="1.10.3210.10">
    <property type="entry name" value="Hypothetical protein af1432"/>
    <property type="match status" value="1"/>
</dbReference>
<evidence type="ECO:0000313" key="4">
    <source>
        <dbReference type="EMBL" id="NDW16937.1"/>
    </source>
</evidence>
<keyword evidence="1" id="KW-0479">Metal-binding</keyword>
<feature type="domain" description="HD" evidence="3">
    <location>
        <begin position="14"/>
        <end position="178"/>
    </location>
</feature>
<dbReference type="Proteomes" id="UP000471381">
    <property type="component" value="Unassembled WGS sequence"/>
</dbReference>
<protein>
    <submittedName>
        <fullName evidence="4">HD domain-containing protein</fullName>
    </submittedName>
</protein>
<name>A0A6N9THZ2_9ALTE</name>
<dbReference type="GO" id="GO:0005737">
    <property type="term" value="C:cytoplasm"/>
    <property type="evidence" value="ECO:0007669"/>
    <property type="project" value="TreeGrafter"/>
</dbReference>
<keyword evidence="2" id="KW-0378">Hydrolase</keyword>
<gene>
    <name evidence="4" type="ORF">GTQ48_15590</name>
</gene>
<evidence type="ECO:0000313" key="5">
    <source>
        <dbReference type="Proteomes" id="UP000471381"/>
    </source>
</evidence>
<dbReference type="PANTHER" id="PTHR11845">
    <property type="entry name" value="5'-DEOXYNUCLEOTIDASE HDDC2"/>
    <property type="match status" value="1"/>
</dbReference>
<dbReference type="GO" id="GO:0002953">
    <property type="term" value="F:5'-deoxynucleotidase activity"/>
    <property type="evidence" value="ECO:0007669"/>
    <property type="project" value="InterPro"/>
</dbReference>
<dbReference type="Pfam" id="PF13023">
    <property type="entry name" value="HD_3"/>
    <property type="match status" value="1"/>
</dbReference>
<dbReference type="AlphaFoldDB" id="A0A6N9THZ2"/>
<keyword evidence="5" id="KW-1185">Reference proteome</keyword>
<reference evidence="4 5" key="1">
    <citation type="submission" date="2020-01" db="EMBL/GenBank/DDBJ databases">
        <title>Genomes of bacteria type strains.</title>
        <authorList>
            <person name="Chen J."/>
            <person name="Zhu S."/>
            <person name="Yang J."/>
        </authorList>
    </citation>
    <scope>NUCLEOTIDE SEQUENCE [LARGE SCALE GENOMIC DNA]</scope>
    <source>
        <strain evidence="4 5">LMG 24078</strain>
    </source>
</reference>